<proteinExistence type="predicted"/>
<accession>A0AAD9LAQ1</accession>
<dbReference type="EMBL" id="JASMQC010000047">
    <property type="protein sequence ID" value="KAK1929555.1"/>
    <property type="molecule type" value="Genomic_DNA"/>
</dbReference>
<gene>
    <name evidence="1" type="ORF">P3T76_014953</name>
</gene>
<dbReference type="Proteomes" id="UP001259832">
    <property type="component" value="Unassembled WGS sequence"/>
</dbReference>
<sequence length="172" mass="19624">MHSYEQTSQALWILSNHIHRQVDREEFQAFDDIETTQAVKFRIMRRLFGGEWASLKQRITTHQFVEKHRVVIVFKSLVAGEGPLSGIQTDETGWITLQPSSTGHGTVVELCLKQVPLHLNSPMPEPAAQQFNDMLKSVVQESNLEIFTAAEALLLEYAMIGINLLARRARRR</sequence>
<comment type="caution">
    <text evidence="1">The sequence shown here is derived from an EMBL/GenBank/DDBJ whole genome shotgun (WGS) entry which is preliminary data.</text>
</comment>
<reference evidence="1" key="1">
    <citation type="submission" date="2023-08" db="EMBL/GenBank/DDBJ databases">
        <title>Reference Genome Resource for the Citrus Pathogen Phytophthora citrophthora.</title>
        <authorList>
            <person name="Moller H."/>
            <person name="Coetzee B."/>
            <person name="Rose L.J."/>
            <person name="Van Niekerk J.M."/>
        </authorList>
    </citation>
    <scope>NUCLEOTIDE SEQUENCE</scope>
    <source>
        <strain evidence="1">STE-U-9442</strain>
    </source>
</reference>
<keyword evidence="2" id="KW-1185">Reference proteome</keyword>
<protein>
    <submittedName>
        <fullName evidence="1">Uncharacterized protein</fullName>
    </submittedName>
</protein>
<evidence type="ECO:0000313" key="1">
    <source>
        <dbReference type="EMBL" id="KAK1929555.1"/>
    </source>
</evidence>
<organism evidence="1 2">
    <name type="scientific">Phytophthora citrophthora</name>
    <dbReference type="NCBI Taxonomy" id="4793"/>
    <lineage>
        <taxon>Eukaryota</taxon>
        <taxon>Sar</taxon>
        <taxon>Stramenopiles</taxon>
        <taxon>Oomycota</taxon>
        <taxon>Peronosporomycetes</taxon>
        <taxon>Peronosporales</taxon>
        <taxon>Peronosporaceae</taxon>
        <taxon>Phytophthora</taxon>
    </lineage>
</organism>
<dbReference type="AlphaFoldDB" id="A0AAD9LAQ1"/>
<evidence type="ECO:0000313" key="2">
    <source>
        <dbReference type="Proteomes" id="UP001259832"/>
    </source>
</evidence>
<name>A0AAD9LAQ1_9STRA</name>